<dbReference type="NCBIfam" id="NF001753">
    <property type="entry name" value="PRK00481.1-3"/>
    <property type="match status" value="1"/>
</dbReference>
<dbReference type="GO" id="GO:0005634">
    <property type="term" value="C:nucleus"/>
    <property type="evidence" value="ECO:0007669"/>
    <property type="project" value="TreeGrafter"/>
</dbReference>
<feature type="binding site" evidence="3">
    <location>
        <position position="72"/>
    </location>
    <ligand>
        <name>substrate</name>
    </ligand>
</feature>
<evidence type="ECO:0000256" key="2">
    <source>
        <dbReference type="ARBA" id="ARBA00023027"/>
    </source>
</evidence>
<feature type="binding site" evidence="3">
    <location>
        <begin position="110"/>
        <end position="113"/>
    </location>
    <ligand>
        <name>NAD(+)</name>
        <dbReference type="ChEBI" id="CHEBI:57540"/>
    </ligand>
</feature>
<keyword evidence="7" id="KW-1185">Reference proteome</keyword>
<comment type="caution">
    <text evidence="6">The sequence shown here is derived from an EMBL/GenBank/DDBJ whole genome shotgun (WGS) entry which is preliminary data.</text>
</comment>
<gene>
    <name evidence="6" type="ORF">QYM36_000359</name>
</gene>
<keyword evidence="3 4" id="KW-0479">Metal-binding</keyword>
<dbReference type="Gene3D" id="3.30.1600.10">
    <property type="entry name" value="SIR2/SIRT2 'Small Domain"/>
    <property type="match status" value="1"/>
</dbReference>
<accession>A0AA88I7Y4</accession>
<evidence type="ECO:0000313" key="6">
    <source>
        <dbReference type="EMBL" id="KAK2725860.1"/>
    </source>
</evidence>
<name>A0AA88I7Y4_ARTSF</name>
<evidence type="ECO:0000256" key="3">
    <source>
        <dbReference type="HAMAP-Rule" id="MF_03160"/>
    </source>
</evidence>
<reference evidence="6" key="1">
    <citation type="submission" date="2023-07" db="EMBL/GenBank/DDBJ databases">
        <title>Chromosome-level genome assembly of Artemia franciscana.</title>
        <authorList>
            <person name="Jo E."/>
        </authorList>
    </citation>
    <scope>NUCLEOTIDE SEQUENCE</scope>
    <source>
        <tissue evidence="6">Whole body</tissue>
    </source>
</reference>
<dbReference type="PANTHER" id="PTHR11085">
    <property type="entry name" value="NAD-DEPENDENT PROTEIN DEACYLASE SIRTUIN-5, MITOCHONDRIAL-RELATED"/>
    <property type="match status" value="1"/>
</dbReference>
<feature type="binding site" evidence="4">
    <location>
        <position position="175"/>
    </location>
    <ligand>
        <name>Zn(2+)</name>
        <dbReference type="ChEBI" id="CHEBI:29105"/>
    </ligand>
</feature>
<comment type="caution">
    <text evidence="3">Lacks conserved residue(s) required for the propagation of feature annotation.</text>
</comment>
<keyword evidence="3 4" id="KW-0862">Zinc</keyword>
<dbReference type="EMBL" id="JAVRJZ010000002">
    <property type="protein sequence ID" value="KAK2725860.1"/>
    <property type="molecule type" value="Genomic_DNA"/>
</dbReference>
<feature type="binding site" evidence="3">
    <location>
        <begin position="28"/>
        <end position="47"/>
    </location>
    <ligand>
        <name>NAD(+)</name>
        <dbReference type="ChEBI" id="CHEBI:57540"/>
    </ligand>
</feature>
<dbReference type="GO" id="GO:0017136">
    <property type="term" value="F:histone deacetylase activity, NAD-dependent"/>
    <property type="evidence" value="ECO:0007669"/>
    <property type="project" value="TreeGrafter"/>
</dbReference>
<dbReference type="InterPro" id="IPR050134">
    <property type="entry name" value="NAD-dep_sirtuin_deacylases"/>
</dbReference>
<evidence type="ECO:0000256" key="1">
    <source>
        <dbReference type="ARBA" id="ARBA00022679"/>
    </source>
</evidence>
<dbReference type="Gene3D" id="3.40.50.1220">
    <property type="entry name" value="TPP-binding domain"/>
    <property type="match status" value="1"/>
</dbReference>
<dbReference type="GO" id="GO:0008270">
    <property type="term" value="F:zinc ion binding"/>
    <property type="evidence" value="ECO:0007669"/>
    <property type="project" value="UniProtKB-UniRule"/>
</dbReference>
<comment type="subcellular location">
    <subcellularLocation>
        <location evidence="3">Mitochondrion</location>
    </subcellularLocation>
</comment>
<feature type="binding site" evidence="3 4">
    <location>
        <position position="178"/>
    </location>
    <ligand>
        <name>Zn(2+)</name>
        <dbReference type="ChEBI" id="CHEBI:29105"/>
    </ligand>
</feature>
<dbReference type="CDD" id="cd01412">
    <property type="entry name" value="SIRT5_Af1_CobB"/>
    <property type="match status" value="1"/>
</dbReference>
<dbReference type="Pfam" id="PF02146">
    <property type="entry name" value="SIR2"/>
    <property type="match status" value="1"/>
</dbReference>
<comment type="cofactor">
    <cofactor evidence="3">
        <name>Zn(2+)</name>
        <dbReference type="ChEBI" id="CHEBI:29105"/>
    </cofactor>
    <text evidence="3">Binds 1 zinc ion per subunit.</text>
</comment>
<dbReference type="InterPro" id="IPR026591">
    <property type="entry name" value="Sirtuin_cat_small_dom_sf"/>
</dbReference>
<comment type="domain">
    <text evidence="3">In contrast to class I sirtuins, class III sirtuins have only weak deacetylase activity. Difference in substrate specificity is probably due to a larger hydrophobic pocket with 2 residues (Tyr-72 and Arg-75) that bind to malonylated and succinylated substrates and define the specificity.</text>
</comment>
<feature type="binding site" evidence="3">
    <location>
        <begin position="215"/>
        <end position="217"/>
    </location>
    <ligand>
        <name>NAD(+)</name>
        <dbReference type="ChEBI" id="CHEBI:57540"/>
    </ligand>
</feature>
<dbReference type="HAMAP" id="MF_01121">
    <property type="entry name" value="Sirtuin_ClassIII"/>
    <property type="match status" value="1"/>
</dbReference>
<comment type="catalytic activity">
    <reaction evidence="3">
        <text>N(6)-glutaryl-L-lysyl-[protein] + NAD(+) + H2O = 2''-O-glutaryl-ADP-D-ribose + nicotinamide + L-lysyl-[protein]</text>
        <dbReference type="Rhea" id="RHEA:47664"/>
        <dbReference type="Rhea" id="RHEA-COMP:9752"/>
        <dbReference type="Rhea" id="RHEA-COMP:11875"/>
        <dbReference type="ChEBI" id="CHEBI:15377"/>
        <dbReference type="ChEBI" id="CHEBI:17154"/>
        <dbReference type="ChEBI" id="CHEBI:29969"/>
        <dbReference type="ChEBI" id="CHEBI:57540"/>
        <dbReference type="ChEBI" id="CHEBI:87828"/>
        <dbReference type="ChEBI" id="CHEBI:87829"/>
    </reaction>
</comment>
<protein>
    <recommendedName>
        <fullName evidence="3">NAD-dependent protein deacylase</fullName>
        <ecNumber evidence="3">2.3.1.-</ecNumber>
    </recommendedName>
    <alternativeName>
        <fullName evidence="3">Regulatory protein SIR2 homolog 5</fullName>
    </alternativeName>
</protein>
<dbReference type="EC" id="2.3.1.-" evidence="3"/>
<dbReference type="SUPFAM" id="SSF52467">
    <property type="entry name" value="DHS-like NAD/FAD-binding domain"/>
    <property type="match status" value="1"/>
</dbReference>
<keyword evidence="2 3" id="KW-0520">NAD</keyword>
<organism evidence="6 7">
    <name type="scientific">Artemia franciscana</name>
    <name type="common">Brine shrimp</name>
    <name type="synonym">Artemia sanfranciscana</name>
    <dbReference type="NCBI Taxonomy" id="6661"/>
    <lineage>
        <taxon>Eukaryota</taxon>
        <taxon>Metazoa</taxon>
        <taxon>Ecdysozoa</taxon>
        <taxon>Arthropoda</taxon>
        <taxon>Crustacea</taxon>
        <taxon>Branchiopoda</taxon>
        <taxon>Anostraca</taxon>
        <taxon>Artemiidae</taxon>
        <taxon>Artemia</taxon>
    </lineage>
</organism>
<keyword evidence="1 3" id="KW-0808">Transferase</keyword>
<dbReference type="InterPro" id="IPR026590">
    <property type="entry name" value="Ssirtuin_cat_dom"/>
</dbReference>
<feature type="binding site" evidence="3">
    <location>
        <position position="75"/>
    </location>
    <ligand>
        <name>substrate</name>
    </ligand>
</feature>
<proteinExistence type="inferred from homology"/>
<feature type="active site" description="Proton acceptor" evidence="3 4">
    <location>
        <position position="128"/>
    </location>
</feature>
<evidence type="ECO:0000256" key="4">
    <source>
        <dbReference type="PROSITE-ProRule" id="PRU00236"/>
    </source>
</evidence>
<dbReference type="InterPro" id="IPR003000">
    <property type="entry name" value="Sirtuin"/>
</dbReference>
<dbReference type="InterPro" id="IPR029035">
    <property type="entry name" value="DHS-like_NAD/FAD-binding_dom"/>
</dbReference>
<dbReference type="InterPro" id="IPR027546">
    <property type="entry name" value="Sirtuin_class_III"/>
</dbReference>
<feature type="domain" description="Deacetylase sirtuin-type" evidence="5">
    <location>
        <begin position="3"/>
        <end position="268"/>
    </location>
</feature>
<dbReference type="GO" id="GO:0036054">
    <property type="term" value="F:protein-malonyllysine demalonylase activity"/>
    <property type="evidence" value="ECO:0007669"/>
    <property type="project" value="UniProtKB-UniRule"/>
</dbReference>
<comment type="catalytic activity">
    <reaction evidence="3">
        <text>N(6)-malonyl-L-lysyl-[protein] + NAD(+) + H2O = 2''-O-malonyl-ADP-D-ribose + nicotinamide + L-lysyl-[protein]</text>
        <dbReference type="Rhea" id="RHEA:47672"/>
        <dbReference type="Rhea" id="RHEA-COMP:9752"/>
        <dbReference type="Rhea" id="RHEA-COMP:11878"/>
        <dbReference type="ChEBI" id="CHEBI:15377"/>
        <dbReference type="ChEBI" id="CHEBI:17154"/>
        <dbReference type="ChEBI" id="CHEBI:29969"/>
        <dbReference type="ChEBI" id="CHEBI:57540"/>
        <dbReference type="ChEBI" id="CHEBI:87831"/>
        <dbReference type="ChEBI" id="CHEBI:87833"/>
    </reaction>
</comment>
<dbReference type="GO" id="GO:0036055">
    <property type="term" value="F:protein-succinyllysine desuccinylase activity"/>
    <property type="evidence" value="ECO:0007669"/>
    <property type="project" value="UniProtKB-UniRule"/>
</dbReference>
<feature type="binding site" evidence="3 4">
    <location>
        <position position="136"/>
    </location>
    <ligand>
        <name>Zn(2+)</name>
        <dbReference type="ChEBI" id="CHEBI:29105"/>
    </ligand>
</feature>
<comment type="function">
    <text evidence="3">NAD-dependent lysine demalonylase, desuccinylase and deglutarylase that specifically removes malonyl, succinyl and glutaryl groups on target proteins. Has weak NAD-dependent protein deacetylase activity; however this activity may not be physiologically relevant in vivo.</text>
</comment>
<feature type="binding site" evidence="3">
    <location>
        <position position="259"/>
    </location>
    <ligand>
        <name>NAD(+)</name>
        <dbReference type="ChEBI" id="CHEBI:57540"/>
    </ligand>
</feature>
<comment type="similarity">
    <text evidence="3">Belongs to the sirtuin family. Class III subfamily.</text>
</comment>
<comment type="catalytic activity">
    <reaction evidence="3">
        <text>N(6)-succinyl-L-lysyl-[protein] + NAD(+) + H2O = 2''-O-succinyl-ADP-D-ribose + nicotinamide + L-lysyl-[protein]</text>
        <dbReference type="Rhea" id="RHEA:47668"/>
        <dbReference type="Rhea" id="RHEA-COMP:9752"/>
        <dbReference type="Rhea" id="RHEA-COMP:11877"/>
        <dbReference type="ChEBI" id="CHEBI:15377"/>
        <dbReference type="ChEBI" id="CHEBI:17154"/>
        <dbReference type="ChEBI" id="CHEBI:29969"/>
        <dbReference type="ChEBI" id="CHEBI:57540"/>
        <dbReference type="ChEBI" id="CHEBI:87830"/>
        <dbReference type="ChEBI" id="CHEBI:87832"/>
    </reaction>
</comment>
<feature type="binding site" evidence="3">
    <location>
        <begin position="241"/>
        <end position="243"/>
    </location>
    <ligand>
        <name>NAD(+)</name>
        <dbReference type="ChEBI" id="CHEBI:57540"/>
    </ligand>
</feature>
<feature type="binding site" evidence="4">
    <location>
        <position position="139"/>
    </location>
    <ligand>
        <name>Zn(2+)</name>
        <dbReference type="ChEBI" id="CHEBI:29105"/>
    </ligand>
</feature>
<evidence type="ECO:0000313" key="7">
    <source>
        <dbReference type="Proteomes" id="UP001187531"/>
    </source>
</evidence>
<dbReference type="PROSITE" id="PS50305">
    <property type="entry name" value="SIRTUIN"/>
    <property type="match status" value="1"/>
</dbReference>
<sequence length="268" mass="29386">MMLEKLSSEIAKVRNILKTASHVLVLTGAGISAESGIPTFRGAGGLWRKYDATSLATPQAFRQNPALVWEFYHYRRELVLKCEPNAAHVALVKLENQLLNDNKKFSLVTQNVDDLHFRAGSKTIYRLHGSLFETICTKCKVRKHNVDNPICKGLEGKGLPEAEDISIPLKDLPRCDECGGLVRPGVVWFGESLDQSVLEKVDELVNECDLCFVIGTSSVVYPAAAFAPQVSARGKPVVEFNVEGTAASSSFLHHIEGPCAKTLPLIIE</sequence>
<evidence type="ECO:0000259" key="5">
    <source>
        <dbReference type="PROSITE" id="PS50305"/>
    </source>
</evidence>
<dbReference type="AlphaFoldDB" id="A0AA88I7Y4"/>
<dbReference type="PANTHER" id="PTHR11085:SF10">
    <property type="entry name" value="NAD-DEPENDENT PROTEIN DEACYLASE SIRTUIN-5, MITOCHONDRIAL-RELATED"/>
    <property type="match status" value="1"/>
</dbReference>
<dbReference type="Proteomes" id="UP001187531">
    <property type="component" value="Unassembled WGS sequence"/>
</dbReference>
<dbReference type="GO" id="GO:0005739">
    <property type="term" value="C:mitochondrion"/>
    <property type="evidence" value="ECO:0007669"/>
    <property type="project" value="UniProtKB-SubCell"/>
</dbReference>
<dbReference type="GO" id="GO:0070403">
    <property type="term" value="F:NAD+ binding"/>
    <property type="evidence" value="ECO:0007669"/>
    <property type="project" value="UniProtKB-UniRule"/>
</dbReference>
<keyword evidence="3" id="KW-0496">Mitochondrion</keyword>